<comment type="catalytic activity">
    <reaction evidence="1 6">
        <text>[protein]-peptidylproline (omega=180) = [protein]-peptidylproline (omega=0)</text>
        <dbReference type="Rhea" id="RHEA:16237"/>
        <dbReference type="Rhea" id="RHEA-COMP:10747"/>
        <dbReference type="Rhea" id="RHEA-COMP:10748"/>
        <dbReference type="ChEBI" id="CHEBI:83833"/>
        <dbReference type="ChEBI" id="CHEBI:83834"/>
        <dbReference type="EC" id="5.2.1.8"/>
    </reaction>
</comment>
<evidence type="ECO:0000259" key="8">
    <source>
        <dbReference type="PROSITE" id="PS50059"/>
    </source>
</evidence>
<dbReference type="GO" id="GO:0006457">
    <property type="term" value="P:protein folding"/>
    <property type="evidence" value="ECO:0007669"/>
    <property type="project" value="InterPro"/>
</dbReference>
<keyword evidence="7" id="KW-0732">Signal</keyword>
<dbReference type="RefSeq" id="WP_036865860.1">
    <property type="nucleotide sequence ID" value="NZ_JRNQ01000004.1"/>
</dbReference>
<accession>A0A096BSS6</accession>
<dbReference type="InterPro" id="IPR046357">
    <property type="entry name" value="PPIase_dom_sf"/>
</dbReference>
<evidence type="ECO:0000256" key="2">
    <source>
        <dbReference type="ARBA" id="ARBA00006577"/>
    </source>
</evidence>
<name>A0A096BSS6_9BACT</name>
<dbReference type="AlphaFoldDB" id="A0A096BSS6"/>
<dbReference type="InterPro" id="IPR000774">
    <property type="entry name" value="PPIase_FKBP_N"/>
</dbReference>
<feature type="signal peptide" evidence="7">
    <location>
        <begin position="1"/>
        <end position="22"/>
    </location>
</feature>
<dbReference type="OrthoDB" id="9814548at2"/>
<evidence type="ECO:0000256" key="6">
    <source>
        <dbReference type="PROSITE-ProRule" id="PRU00277"/>
    </source>
</evidence>
<comment type="caution">
    <text evidence="9">The sequence shown here is derived from an EMBL/GenBank/DDBJ whole genome shotgun (WGS) entry which is preliminary data.</text>
</comment>
<evidence type="ECO:0000256" key="1">
    <source>
        <dbReference type="ARBA" id="ARBA00000971"/>
    </source>
</evidence>
<evidence type="ECO:0000313" key="10">
    <source>
        <dbReference type="Proteomes" id="UP000029525"/>
    </source>
</evidence>
<evidence type="ECO:0000256" key="5">
    <source>
        <dbReference type="ARBA" id="ARBA00023235"/>
    </source>
</evidence>
<evidence type="ECO:0000256" key="4">
    <source>
        <dbReference type="ARBA" id="ARBA00023110"/>
    </source>
</evidence>
<dbReference type="InterPro" id="IPR036944">
    <property type="entry name" value="PPIase_FKBP_N_sf"/>
</dbReference>
<dbReference type="GO" id="GO:0003755">
    <property type="term" value="F:peptidyl-prolyl cis-trans isomerase activity"/>
    <property type="evidence" value="ECO:0007669"/>
    <property type="project" value="UniProtKB-KW"/>
</dbReference>
<dbReference type="SUPFAM" id="SSF54534">
    <property type="entry name" value="FKBP-like"/>
    <property type="match status" value="1"/>
</dbReference>
<dbReference type="PANTHER" id="PTHR43811">
    <property type="entry name" value="FKBP-TYPE PEPTIDYL-PROLYL CIS-TRANS ISOMERASE FKPA"/>
    <property type="match status" value="1"/>
</dbReference>
<evidence type="ECO:0000256" key="7">
    <source>
        <dbReference type="SAM" id="SignalP"/>
    </source>
</evidence>
<dbReference type="Gene3D" id="1.10.287.460">
    <property type="entry name" value="Peptidyl-prolyl cis-trans isomerase, FKBP-type, N-terminal domain"/>
    <property type="match status" value="1"/>
</dbReference>
<comment type="similarity">
    <text evidence="2">Belongs to the FKBP-type PPIase family.</text>
</comment>
<dbReference type="PROSITE" id="PS50059">
    <property type="entry name" value="FKBP_PPIASE"/>
    <property type="match status" value="1"/>
</dbReference>
<dbReference type="Pfam" id="PF01346">
    <property type="entry name" value="FKBP_N"/>
    <property type="match status" value="1"/>
</dbReference>
<dbReference type="EC" id="5.2.1.8" evidence="3 6"/>
<reference evidence="9 10" key="1">
    <citation type="submission" date="2014-07" db="EMBL/GenBank/DDBJ databases">
        <authorList>
            <person name="McCorrison J."/>
            <person name="Sanka R."/>
            <person name="Torralba M."/>
            <person name="Gillis M."/>
            <person name="Haft D.H."/>
            <person name="Methe B."/>
            <person name="Sutton G."/>
            <person name="Nelson K.E."/>
        </authorList>
    </citation>
    <scope>NUCLEOTIDE SEQUENCE [LARGE SCALE GENOMIC DNA]</scope>
    <source>
        <strain evidence="9 10">DNF00320</strain>
    </source>
</reference>
<dbReference type="Gene3D" id="3.10.50.40">
    <property type="match status" value="1"/>
</dbReference>
<dbReference type="InterPro" id="IPR001179">
    <property type="entry name" value="PPIase_FKBP_dom"/>
</dbReference>
<dbReference type="Pfam" id="PF00254">
    <property type="entry name" value="FKBP_C"/>
    <property type="match status" value="1"/>
</dbReference>
<gene>
    <name evidence="9" type="ORF">HMPREF0647_01115</name>
</gene>
<feature type="domain" description="PPIase FKBP-type" evidence="8">
    <location>
        <begin position="214"/>
        <end position="301"/>
    </location>
</feature>
<sequence length="321" mass="35128">MKKILILAIIVIANASFTTVSAQSKKNKKNKAVMVKQKAADKVVLSTPSDTLSYATGAAFTGGLEQYLVQKYGIEEANKADFIRGVREAFARRDDKAFVAYRAGFAIAEQVQKQMLPNVKSQFQGTGVQLDEHKLFAGFIAALEKDSTVFTQAKAQAYFEAKRMALKEAKNKANKEAGEKFLAENAKKEGVITTPSGLQYLVMTKGTGAIPTKDDQVNVEYEGRTIDGKIFDATARHGKAYDTFGVSNLIKGWTEALSMMPVGSKWILYIPQELAYGARGAGEDIAPYSALVFTMELKGIEKKEEQKVEPVKSAVKKAVKK</sequence>
<dbReference type="EMBL" id="JRNQ01000004">
    <property type="protein sequence ID" value="KGF45742.1"/>
    <property type="molecule type" value="Genomic_DNA"/>
</dbReference>
<keyword evidence="5 6" id="KW-0413">Isomerase</keyword>
<dbReference type="Proteomes" id="UP000029525">
    <property type="component" value="Unassembled WGS sequence"/>
</dbReference>
<evidence type="ECO:0000313" key="9">
    <source>
        <dbReference type="EMBL" id="KGF45742.1"/>
    </source>
</evidence>
<protein>
    <recommendedName>
        <fullName evidence="3 6">peptidylprolyl isomerase</fullName>
        <ecNumber evidence="3 6">5.2.1.8</ecNumber>
    </recommendedName>
</protein>
<evidence type="ECO:0000256" key="3">
    <source>
        <dbReference type="ARBA" id="ARBA00013194"/>
    </source>
</evidence>
<proteinExistence type="inferred from homology"/>
<organism evidence="9 10">
    <name type="scientific">Prevotella bivia DNF00320</name>
    <dbReference type="NCBI Taxonomy" id="1401068"/>
    <lineage>
        <taxon>Bacteria</taxon>
        <taxon>Pseudomonadati</taxon>
        <taxon>Bacteroidota</taxon>
        <taxon>Bacteroidia</taxon>
        <taxon>Bacteroidales</taxon>
        <taxon>Prevotellaceae</taxon>
        <taxon>Prevotella</taxon>
    </lineage>
</organism>
<feature type="chain" id="PRO_5001925090" description="peptidylprolyl isomerase" evidence="7">
    <location>
        <begin position="23"/>
        <end position="321"/>
    </location>
</feature>
<keyword evidence="4 6" id="KW-0697">Rotamase</keyword>
<dbReference type="PANTHER" id="PTHR43811:SF19">
    <property type="entry name" value="39 KDA FK506-BINDING NUCLEAR PROTEIN"/>
    <property type="match status" value="1"/>
</dbReference>